<reference evidence="1" key="2">
    <citation type="submission" date="2020-11" db="EMBL/GenBank/DDBJ databases">
        <authorList>
            <person name="McCartney M.A."/>
            <person name="Auch B."/>
            <person name="Kono T."/>
            <person name="Mallez S."/>
            <person name="Becker A."/>
            <person name="Gohl D.M."/>
            <person name="Silverstein K.A.T."/>
            <person name="Koren S."/>
            <person name="Bechman K.B."/>
            <person name="Herman A."/>
            <person name="Abrahante J.E."/>
            <person name="Garbe J."/>
        </authorList>
    </citation>
    <scope>NUCLEOTIDE SEQUENCE</scope>
    <source>
        <strain evidence="1">Duluth1</strain>
        <tissue evidence="1">Whole animal</tissue>
    </source>
</reference>
<accession>A0A9D4EGJ6</accession>
<proteinExistence type="predicted"/>
<evidence type="ECO:0000313" key="1">
    <source>
        <dbReference type="EMBL" id="KAH3778754.1"/>
    </source>
</evidence>
<protein>
    <submittedName>
        <fullName evidence="1">Uncharacterized protein</fullName>
    </submittedName>
</protein>
<dbReference type="Proteomes" id="UP000828390">
    <property type="component" value="Unassembled WGS sequence"/>
</dbReference>
<name>A0A9D4EGJ6_DREPO</name>
<sequence>MGNTFMMILEKIIPHGEKAKETSDKCGKRCATRQQVSNTHQWYTVKQDQVSNAIRDVYTTHPNRISRTTSHSNTRDRLCTPVTVARITCALQIFTAIFFI</sequence>
<dbReference type="AlphaFoldDB" id="A0A9D4EGJ6"/>
<comment type="caution">
    <text evidence="1">The sequence shown here is derived from an EMBL/GenBank/DDBJ whole genome shotgun (WGS) entry which is preliminary data.</text>
</comment>
<dbReference type="EMBL" id="JAIWYP010000009">
    <property type="protein sequence ID" value="KAH3778754.1"/>
    <property type="molecule type" value="Genomic_DNA"/>
</dbReference>
<organism evidence="1 2">
    <name type="scientific">Dreissena polymorpha</name>
    <name type="common">Zebra mussel</name>
    <name type="synonym">Mytilus polymorpha</name>
    <dbReference type="NCBI Taxonomy" id="45954"/>
    <lineage>
        <taxon>Eukaryota</taxon>
        <taxon>Metazoa</taxon>
        <taxon>Spiralia</taxon>
        <taxon>Lophotrochozoa</taxon>
        <taxon>Mollusca</taxon>
        <taxon>Bivalvia</taxon>
        <taxon>Autobranchia</taxon>
        <taxon>Heteroconchia</taxon>
        <taxon>Euheterodonta</taxon>
        <taxon>Imparidentia</taxon>
        <taxon>Neoheterodontei</taxon>
        <taxon>Myida</taxon>
        <taxon>Dreissenoidea</taxon>
        <taxon>Dreissenidae</taxon>
        <taxon>Dreissena</taxon>
    </lineage>
</organism>
<keyword evidence="2" id="KW-1185">Reference proteome</keyword>
<gene>
    <name evidence="1" type="ORF">DPMN_180225</name>
</gene>
<evidence type="ECO:0000313" key="2">
    <source>
        <dbReference type="Proteomes" id="UP000828390"/>
    </source>
</evidence>
<reference evidence="1" key="1">
    <citation type="journal article" date="2019" name="bioRxiv">
        <title>The Genome of the Zebra Mussel, Dreissena polymorpha: A Resource for Invasive Species Research.</title>
        <authorList>
            <person name="McCartney M.A."/>
            <person name="Auch B."/>
            <person name="Kono T."/>
            <person name="Mallez S."/>
            <person name="Zhang Y."/>
            <person name="Obille A."/>
            <person name="Becker A."/>
            <person name="Abrahante J.E."/>
            <person name="Garbe J."/>
            <person name="Badalamenti J.P."/>
            <person name="Herman A."/>
            <person name="Mangelson H."/>
            <person name="Liachko I."/>
            <person name="Sullivan S."/>
            <person name="Sone E.D."/>
            <person name="Koren S."/>
            <person name="Silverstein K.A.T."/>
            <person name="Beckman K.B."/>
            <person name="Gohl D.M."/>
        </authorList>
    </citation>
    <scope>NUCLEOTIDE SEQUENCE</scope>
    <source>
        <strain evidence="1">Duluth1</strain>
        <tissue evidence="1">Whole animal</tissue>
    </source>
</reference>